<evidence type="ECO:0000259" key="3">
    <source>
        <dbReference type="Pfam" id="PF11992"/>
    </source>
</evidence>
<feature type="transmembrane region" description="Helical" evidence="2">
    <location>
        <begin position="168"/>
        <end position="190"/>
    </location>
</feature>
<evidence type="ECO:0000256" key="2">
    <source>
        <dbReference type="SAM" id="Phobius"/>
    </source>
</evidence>
<feature type="transmembrane region" description="Helical" evidence="2">
    <location>
        <begin position="135"/>
        <end position="156"/>
    </location>
</feature>
<sequence>MSHDPFGAGLYLLLWLNLSLSGVGWSMGLNQGAGPAPLLSLLTGFALFCGFVHSRRPRRWIRALRLLSAAVALLLCIPRVLEGDLLGGMLLLVCFTMLALCFTLSQPREVFMLLLASLGPVLFGAGLYPQAGFRLLLSAWLLSAVLVLMQLQLARVRQRVDGFSGSGAWLAALPVSIAILALALLLYWLLPQPPAPYYALVPVGTDEPYGDPRWEARATADERPHRGPGGNEAGSGTGTGPGPAAEPEPQLNLFAGAPEDPPRRLLSVTSDEPVHLRTRVFDQFNGDSWSRSPAPARYVRLRDGLFERAPTGSSAPVRHTIEVLAELDQALPLAPVPHRIEIPSRVLRLDARGAIELPQPLRPGLRYRVKSSVSTLQGHRVSMEAAKLPGYRSLPAGSESICTLAGTIGGGREPWPRPGPSSATWLRPFRHRPPGRRRRSAT</sequence>
<evidence type="ECO:0000313" key="4">
    <source>
        <dbReference type="EMBL" id="MFC6670823.1"/>
    </source>
</evidence>
<proteinExistence type="predicted"/>
<keyword evidence="2" id="KW-0472">Membrane</keyword>
<dbReference type="EMBL" id="JBHSWE010000001">
    <property type="protein sequence ID" value="MFC6670823.1"/>
    <property type="molecule type" value="Genomic_DNA"/>
</dbReference>
<evidence type="ECO:0000313" key="5">
    <source>
        <dbReference type="Proteomes" id="UP001596422"/>
    </source>
</evidence>
<name>A0ABW2A081_9GAMM</name>
<keyword evidence="5" id="KW-1185">Reference proteome</keyword>
<dbReference type="InterPro" id="IPR021878">
    <property type="entry name" value="TgpA_N"/>
</dbReference>
<dbReference type="Proteomes" id="UP001596422">
    <property type="component" value="Unassembled WGS sequence"/>
</dbReference>
<feature type="transmembrane region" description="Helical" evidence="2">
    <location>
        <begin position="63"/>
        <end position="81"/>
    </location>
</feature>
<protein>
    <submittedName>
        <fullName evidence="4">DUF3488 domain-containing protein</fullName>
    </submittedName>
</protein>
<gene>
    <name evidence="4" type="ORF">ACFQDL_12650</name>
</gene>
<dbReference type="RefSeq" id="WP_379909328.1">
    <property type="nucleotide sequence ID" value="NZ_JBHSWE010000001.1"/>
</dbReference>
<accession>A0ABW2A081</accession>
<feature type="compositionally biased region" description="Basic residues" evidence="1">
    <location>
        <begin position="428"/>
        <end position="442"/>
    </location>
</feature>
<comment type="caution">
    <text evidence="4">The sequence shown here is derived from an EMBL/GenBank/DDBJ whole genome shotgun (WGS) entry which is preliminary data.</text>
</comment>
<keyword evidence="2" id="KW-1133">Transmembrane helix</keyword>
<reference evidence="5" key="1">
    <citation type="journal article" date="2019" name="Int. J. Syst. Evol. Microbiol.">
        <title>The Global Catalogue of Microorganisms (GCM) 10K type strain sequencing project: providing services to taxonomists for standard genome sequencing and annotation.</title>
        <authorList>
            <consortium name="The Broad Institute Genomics Platform"/>
            <consortium name="The Broad Institute Genome Sequencing Center for Infectious Disease"/>
            <person name="Wu L."/>
            <person name="Ma J."/>
        </authorList>
    </citation>
    <scope>NUCLEOTIDE SEQUENCE [LARGE SCALE GENOMIC DNA]</scope>
    <source>
        <strain evidence="5">NBRC 111756</strain>
    </source>
</reference>
<organism evidence="4 5">
    <name type="scientific">Marinobacterium aestuariivivens</name>
    <dbReference type="NCBI Taxonomy" id="1698799"/>
    <lineage>
        <taxon>Bacteria</taxon>
        <taxon>Pseudomonadati</taxon>
        <taxon>Pseudomonadota</taxon>
        <taxon>Gammaproteobacteria</taxon>
        <taxon>Oceanospirillales</taxon>
        <taxon>Oceanospirillaceae</taxon>
        <taxon>Marinobacterium</taxon>
    </lineage>
</organism>
<feature type="transmembrane region" description="Helical" evidence="2">
    <location>
        <begin position="111"/>
        <end position="129"/>
    </location>
</feature>
<feature type="region of interest" description="Disordered" evidence="1">
    <location>
        <begin position="409"/>
        <end position="442"/>
    </location>
</feature>
<feature type="transmembrane region" description="Helical" evidence="2">
    <location>
        <begin position="87"/>
        <end position="104"/>
    </location>
</feature>
<dbReference type="Pfam" id="PF11992">
    <property type="entry name" value="TgpA_N"/>
    <property type="match status" value="1"/>
</dbReference>
<feature type="domain" description="Protein-glutamine gamma-glutamyltransferase TgpA N-terminal" evidence="3">
    <location>
        <begin position="23"/>
        <end position="375"/>
    </location>
</feature>
<feature type="compositionally biased region" description="Gly residues" evidence="1">
    <location>
        <begin position="227"/>
        <end position="241"/>
    </location>
</feature>
<keyword evidence="2" id="KW-0812">Transmembrane</keyword>
<feature type="transmembrane region" description="Helical" evidence="2">
    <location>
        <begin position="31"/>
        <end position="51"/>
    </location>
</feature>
<evidence type="ECO:0000256" key="1">
    <source>
        <dbReference type="SAM" id="MobiDB-lite"/>
    </source>
</evidence>
<feature type="region of interest" description="Disordered" evidence="1">
    <location>
        <begin position="218"/>
        <end position="260"/>
    </location>
</feature>